<keyword evidence="4 9" id="KW-0812">Transmembrane</keyword>
<evidence type="ECO:0000256" key="9">
    <source>
        <dbReference type="SAM" id="Phobius"/>
    </source>
</evidence>
<dbReference type="PANTHER" id="PTHR21290">
    <property type="entry name" value="SPHINGOMYELIN SYNTHETASE"/>
    <property type="match status" value="1"/>
</dbReference>
<dbReference type="Pfam" id="PF14360">
    <property type="entry name" value="PAP2_C"/>
    <property type="match status" value="1"/>
</dbReference>
<evidence type="ECO:0000256" key="5">
    <source>
        <dbReference type="ARBA" id="ARBA00022919"/>
    </source>
</evidence>
<dbReference type="Pfam" id="PF00536">
    <property type="entry name" value="SAM_1"/>
    <property type="match status" value="1"/>
</dbReference>
<dbReference type="GO" id="GO:0000139">
    <property type="term" value="C:Golgi membrane"/>
    <property type="evidence" value="ECO:0007669"/>
    <property type="project" value="TreeGrafter"/>
</dbReference>
<evidence type="ECO:0000256" key="3">
    <source>
        <dbReference type="ARBA" id="ARBA00022679"/>
    </source>
</evidence>
<keyword evidence="3" id="KW-0808">Transferase</keyword>
<organism evidence="11 12">
    <name type="scientific">Rotaria socialis</name>
    <dbReference type="NCBI Taxonomy" id="392032"/>
    <lineage>
        <taxon>Eukaryota</taxon>
        <taxon>Metazoa</taxon>
        <taxon>Spiralia</taxon>
        <taxon>Gnathifera</taxon>
        <taxon>Rotifera</taxon>
        <taxon>Eurotatoria</taxon>
        <taxon>Bdelloidea</taxon>
        <taxon>Philodinida</taxon>
        <taxon>Philodinidae</taxon>
        <taxon>Rotaria</taxon>
    </lineage>
</organism>
<evidence type="ECO:0000313" key="12">
    <source>
        <dbReference type="Proteomes" id="UP000663873"/>
    </source>
</evidence>
<evidence type="ECO:0000313" key="11">
    <source>
        <dbReference type="EMBL" id="CAF4398797.1"/>
    </source>
</evidence>
<dbReference type="GO" id="GO:0047493">
    <property type="term" value="F:ceramide cholinephosphotransferase activity"/>
    <property type="evidence" value="ECO:0007669"/>
    <property type="project" value="TreeGrafter"/>
</dbReference>
<keyword evidence="12" id="KW-1185">Reference proteome</keyword>
<feature type="transmembrane region" description="Helical" evidence="9">
    <location>
        <begin position="279"/>
        <end position="299"/>
    </location>
</feature>
<dbReference type="SUPFAM" id="SSF47769">
    <property type="entry name" value="SAM/Pointed domain"/>
    <property type="match status" value="1"/>
</dbReference>
<gene>
    <name evidence="11" type="ORF">UJA718_LOCUS18957</name>
</gene>
<comment type="caution">
    <text evidence="11">The sequence shown here is derived from an EMBL/GenBank/DDBJ whole genome shotgun (WGS) entry which is preliminary data.</text>
</comment>
<evidence type="ECO:0000256" key="8">
    <source>
        <dbReference type="ARBA" id="ARBA00023136"/>
    </source>
</evidence>
<dbReference type="Gene3D" id="1.10.150.50">
    <property type="entry name" value="Transcription Factor, Ets-1"/>
    <property type="match status" value="1"/>
</dbReference>
<keyword evidence="7" id="KW-0443">Lipid metabolism</keyword>
<dbReference type="InterPro" id="IPR045221">
    <property type="entry name" value="Sphingomyelin_synth-like"/>
</dbReference>
<dbReference type="PANTHER" id="PTHR21290:SF25">
    <property type="entry name" value="SPHINGOMYELIN SYNTHASE-RELATED PROTEIN 1"/>
    <property type="match status" value="1"/>
</dbReference>
<evidence type="ECO:0000259" key="10">
    <source>
        <dbReference type="PROSITE" id="PS50105"/>
    </source>
</evidence>
<dbReference type="GO" id="GO:0005886">
    <property type="term" value="C:plasma membrane"/>
    <property type="evidence" value="ECO:0007669"/>
    <property type="project" value="TreeGrafter"/>
</dbReference>
<feature type="domain" description="SAM" evidence="10">
    <location>
        <begin position="25"/>
        <end position="91"/>
    </location>
</feature>
<keyword evidence="5" id="KW-0746">Sphingolipid metabolism</keyword>
<accession>A0A820P4K7</accession>
<protein>
    <recommendedName>
        <fullName evidence="10">SAM domain-containing protein</fullName>
    </recommendedName>
</protein>
<evidence type="ECO:0000256" key="2">
    <source>
        <dbReference type="ARBA" id="ARBA00005441"/>
    </source>
</evidence>
<dbReference type="EMBL" id="CAJOBP010003300">
    <property type="protein sequence ID" value="CAF4398797.1"/>
    <property type="molecule type" value="Genomic_DNA"/>
</dbReference>
<feature type="transmembrane region" description="Helical" evidence="9">
    <location>
        <begin position="174"/>
        <end position="195"/>
    </location>
</feature>
<dbReference type="GO" id="GO:0046513">
    <property type="term" value="P:ceramide biosynthetic process"/>
    <property type="evidence" value="ECO:0007669"/>
    <property type="project" value="TreeGrafter"/>
</dbReference>
<dbReference type="InterPro" id="IPR025749">
    <property type="entry name" value="Sphingomyelin_synth-like_dom"/>
</dbReference>
<name>A0A820P4K7_9BILA</name>
<evidence type="ECO:0000256" key="7">
    <source>
        <dbReference type="ARBA" id="ARBA00023098"/>
    </source>
</evidence>
<dbReference type="SMART" id="SM00454">
    <property type="entry name" value="SAM"/>
    <property type="match status" value="1"/>
</dbReference>
<proteinExistence type="inferred from homology"/>
<comment type="subcellular location">
    <subcellularLocation>
        <location evidence="1">Membrane</location>
        <topology evidence="1">Multi-pass membrane protein</topology>
    </subcellularLocation>
</comment>
<comment type="similarity">
    <text evidence="2">Belongs to the sphingomyelin synthase family.</text>
</comment>
<dbReference type="AlphaFoldDB" id="A0A820P4K7"/>
<sequence length="400" mass="46542">MPTKQSQHKINNSFSNSIKSSILSWTTKDVEQWLYSLDLGKFVHRFCKQNGIDGLTLLLMKEDDLRQAPLAIERLVDIKKLWYHIRILQCKHQDFYSPLNISTACIFNDNDEQINLFKLFKQGSFYDNSINHNHSSSSPTHLLESNVHNIDGSCQVHSEQKPNVNKSQDENRKLLVSFIYALISGIWTSFIMIVVHNRVPNVQNLIPQTAIQVPGHHLDCTPRAYGTSREILFRCVEIFLFQGLSIQGVRSCGDYMFSGHTVMLTLLNHCITEYTTSDFYVIHLLSWFCNIFGMILILAAHEHYSIDVFIAFFLTSRLFLYYHSLANNVVLHSRSDNRLSIWYPMFSYFEKNVQCMVPNIFRIPWPLTIIFPHADSNDEEKYSSANFYNDDCSNDKRKRK</sequence>
<dbReference type="InterPro" id="IPR013761">
    <property type="entry name" value="SAM/pointed_sf"/>
</dbReference>
<dbReference type="Proteomes" id="UP000663873">
    <property type="component" value="Unassembled WGS sequence"/>
</dbReference>
<evidence type="ECO:0000256" key="1">
    <source>
        <dbReference type="ARBA" id="ARBA00004141"/>
    </source>
</evidence>
<dbReference type="GO" id="GO:0033188">
    <property type="term" value="F:sphingomyelin synthase activity"/>
    <property type="evidence" value="ECO:0007669"/>
    <property type="project" value="TreeGrafter"/>
</dbReference>
<keyword evidence="8 9" id="KW-0472">Membrane</keyword>
<reference evidence="11" key="1">
    <citation type="submission" date="2021-02" db="EMBL/GenBank/DDBJ databases">
        <authorList>
            <person name="Nowell W R."/>
        </authorList>
    </citation>
    <scope>NUCLEOTIDE SEQUENCE</scope>
</reference>
<keyword evidence="6 9" id="KW-1133">Transmembrane helix</keyword>
<dbReference type="GO" id="GO:0005789">
    <property type="term" value="C:endoplasmic reticulum membrane"/>
    <property type="evidence" value="ECO:0007669"/>
    <property type="project" value="TreeGrafter"/>
</dbReference>
<dbReference type="PROSITE" id="PS50105">
    <property type="entry name" value="SAM_DOMAIN"/>
    <property type="match status" value="1"/>
</dbReference>
<evidence type="ECO:0000256" key="4">
    <source>
        <dbReference type="ARBA" id="ARBA00022692"/>
    </source>
</evidence>
<dbReference type="InterPro" id="IPR001660">
    <property type="entry name" value="SAM"/>
</dbReference>
<evidence type="ECO:0000256" key="6">
    <source>
        <dbReference type="ARBA" id="ARBA00022989"/>
    </source>
</evidence>